<name>A0A0L7L0G7_OPEBR</name>
<dbReference type="InterPro" id="IPR004574">
    <property type="entry name" value="Alkb"/>
</dbReference>
<keyword evidence="1 5" id="KW-0479">Metal-binding</keyword>
<comment type="caution">
    <text evidence="7">The sequence shown here is derived from an EMBL/GenBank/DDBJ whole genome shotgun (WGS) entry which is preliminary data.</text>
</comment>
<dbReference type="PANTHER" id="PTHR16557">
    <property type="entry name" value="ALKYLATED DNA REPAIR PROTEIN ALKB-RELATED"/>
    <property type="match status" value="1"/>
</dbReference>
<reference evidence="7 8" key="1">
    <citation type="journal article" date="2015" name="Genome Biol. Evol.">
        <title>The genome of winter moth (Operophtera brumata) provides a genomic perspective on sexual dimorphism and phenology.</title>
        <authorList>
            <person name="Derks M.F."/>
            <person name="Smit S."/>
            <person name="Salis L."/>
            <person name="Schijlen E."/>
            <person name="Bossers A."/>
            <person name="Mateman C."/>
            <person name="Pijl A.S."/>
            <person name="de Ridder D."/>
            <person name="Groenen M.A."/>
            <person name="Visser M.E."/>
            <person name="Megens H.J."/>
        </authorList>
    </citation>
    <scope>NUCLEOTIDE SEQUENCE [LARGE SCALE GENOMIC DNA]</scope>
    <source>
        <strain evidence="7">WM2013NL</strain>
        <tissue evidence="7">Head and thorax</tissue>
    </source>
</reference>
<dbReference type="GO" id="GO:0005737">
    <property type="term" value="C:cytoplasm"/>
    <property type="evidence" value="ECO:0007669"/>
    <property type="project" value="TreeGrafter"/>
</dbReference>
<evidence type="ECO:0000313" key="7">
    <source>
        <dbReference type="EMBL" id="KOB68993.1"/>
    </source>
</evidence>
<evidence type="ECO:0000256" key="3">
    <source>
        <dbReference type="ARBA" id="ARBA00023002"/>
    </source>
</evidence>
<dbReference type="Pfam" id="PF13532">
    <property type="entry name" value="2OG-FeII_Oxy_2"/>
    <property type="match status" value="1"/>
</dbReference>
<accession>A0A0L7L0G7</accession>
<evidence type="ECO:0000256" key="4">
    <source>
        <dbReference type="ARBA" id="ARBA00023004"/>
    </source>
</evidence>
<dbReference type="GO" id="GO:0035513">
    <property type="term" value="P:oxidative RNA demethylation"/>
    <property type="evidence" value="ECO:0007669"/>
    <property type="project" value="TreeGrafter"/>
</dbReference>
<dbReference type="InterPro" id="IPR037151">
    <property type="entry name" value="AlkB-like_sf"/>
</dbReference>
<keyword evidence="4 5" id="KW-0408">Iron</keyword>
<dbReference type="GO" id="GO:0008198">
    <property type="term" value="F:ferrous iron binding"/>
    <property type="evidence" value="ECO:0007669"/>
    <property type="project" value="TreeGrafter"/>
</dbReference>
<dbReference type="GO" id="GO:0035516">
    <property type="term" value="F:broad specificity oxidative DNA demethylase activity"/>
    <property type="evidence" value="ECO:0007669"/>
    <property type="project" value="TreeGrafter"/>
</dbReference>
<evidence type="ECO:0000259" key="6">
    <source>
        <dbReference type="Pfam" id="PF13532"/>
    </source>
</evidence>
<evidence type="ECO:0000256" key="5">
    <source>
        <dbReference type="PIRSR" id="PIRSR604574-2"/>
    </source>
</evidence>
<feature type="domain" description="Alpha-ketoglutarate-dependent dioxygenase AlkB-like" evidence="6">
    <location>
        <begin position="102"/>
        <end position="162"/>
    </location>
</feature>
<organism evidence="7 8">
    <name type="scientific">Operophtera brumata</name>
    <name type="common">Winter moth</name>
    <name type="synonym">Phalaena brumata</name>
    <dbReference type="NCBI Taxonomy" id="104452"/>
    <lineage>
        <taxon>Eukaryota</taxon>
        <taxon>Metazoa</taxon>
        <taxon>Ecdysozoa</taxon>
        <taxon>Arthropoda</taxon>
        <taxon>Hexapoda</taxon>
        <taxon>Insecta</taxon>
        <taxon>Pterygota</taxon>
        <taxon>Neoptera</taxon>
        <taxon>Endopterygota</taxon>
        <taxon>Lepidoptera</taxon>
        <taxon>Glossata</taxon>
        <taxon>Ditrysia</taxon>
        <taxon>Geometroidea</taxon>
        <taxon>Geometridae</taxon>
        <taxon>Larentiinae</taxon>
        <taxon>Operophtera</taxon>
    </lineage>
</organism>
<proteinExistence type="predicted"/>
<dbReference type="InterPro" id="IPR027450">
    <property type="entry name" value="AlkB-like"/>
</dbReference>
<dbReference type="STRING" id="104452.A0A0L7L0G7"/>
<dbReference type="GO" id="GO:0005634">
    <property type="term" value="C:nucleus"/>
    <property type="evidence" value="ECO:0007669"/>
    <property type="project" value="TreeGrafter"/>
</dbReference>
<dbReference type="Gene3D" id="2.60.120.590">
    <property type="entry name" value="Alpha-ketoglutarate-dependent dioxygenase AlkB-like"/>
    <property type="match status" value="1"/>
</dbReference>
<comment type="cofactor">
    <cofactor evidence="5">
        <name>Fe(2+)</name>
        <dbReference type="ChEBI" id="CHEBI:29033"/>
    </cofactor>
    <text evidence="5">Binds 1 Fe(2+) ion per subunit.</text>
</comment>
<dbReference type="GO" id="GO:0035515">
    <property type="term" value="F:oxidative RNA demethylase activity"/>
    <property type="evidence" value="ECO:0007669"/>
    <property type="project" value="TreeGrafter"/>
</dbReference>
<dbReference type="AlphaFoldDB" id="A0A0L7L0G7"/>
<evidence type="ECO:0000313" key="8">
    <source>
        <dbReference type="Proteomes" id="UP000037510"/>
    </source>
</evidence>
<dbReference type="EMBL" id="JTDY01003796">
    <property type="protein sequence ID" value="KOB68993.1"/>
    <property type="molecule type" value="Genomic_DNA"/>
</dbReference>
<dbReference type="Proteomes" id="UP000037510">
    <property type="component" value="Unassembled WGS sequence"/>
</dbReference>
<feature type="binding site" evidence="5">
    <location>
        <position position="158"/>
    </location>
    <ligand>
        <name>Fe cation</name>
        <dbReference type="ChEBI" id="CHEBI:24875"/>
        <note>catalytic</note>
    </ligand>
</feature>
<feature type="binding site" evidence="5">
    <location>
        <position position="156"/>
    </location>
    <ligand>
        <name>Fe cation</name>
        <dbReference type="ChEBI" id="CHEBI:24875"/>
        <note>catalytic</note>
    </ligand>
</feature>
<gene>
    <name evidence="7" type="ORF">OBRU01_17874</name>
</gene>
<evidence type="ECO:0000256" key="2">
    <source>
        <dbReference type="ARBA" id="ARBA00022964"/>
    </source>
</evidence>
<keyword evidence="3" id="KW-0560">Oxidoreductase</keyword>
<keyword evidence="2" id="KW-0223">Dioxygenase</keyword>
<dbReference type="PANTHER" id="PTHR16557:SF2">
    <property type="entry name" value="NUCLEIC ACID DIOXYGENASE ALKBH1"/>
    <property type="match status" value="1"/>
</dbReference>
<protein>
    <submittedName>
        <fullName evidence="7">Alkylated DNA repair protein alkB-like protein</fullName>
    </submittedName>
</protein>
<keyword evidence="8" id="KW-1185">Reference proteome</keyword>
<dbReference type="SUPFAM" id="SSF51197">
    <property type="entry name" value="Clavaminate synthase-like"/>
    <property type="match status" value="1"/>
</dbReference>
<sequence length="250" mass="29244">MEMDQYSGSPGKGDEIFMKIFKYYKTPVKLIDDPRTEALGLRNVTEWALYSFPDRPGLFLIRNPFTSLGQRFWIRKCLEEYPRKPGKSNIDIDGECTDWWKSCYENGKYTEENRNDFPEDLAELSDVIAQYLGCDGFKAEAAIVNYYHMNSTLSAHTDHSEEARLCYHAVPKIIPSNTCPWNEELFPVHCKIPAFKYITQQNNILEQINQNADNIEWRKFQNYIAQSRINMNLRQVLYKNQKSLSDSCCE</sequence>
<evidence type="ECO:0000256" key="1">
    <source>
        <dbReference type="ARBA" id="ARBA00022723"/>
    </source>
</evidence>